<sequence length="236" mass="25533">MSASGREKQPSGKGGRDVGRRGARLAPGHAPRADTQRVGNGAADSHGVTGCANWLGFTLNKLKVDGYGSGHGIFGLASPTRYGAYARWPSSFGASCATGRLQPWRWRCATAERHAAGRRRESDRFGAQGSALHHCRSIRKVPMPSRFSCGGLSGSKSLSIPMVRQEIARCANCISTFKRRFGDIRLGRTKPSTGSAPHVFAHACRRLRRGRQRLVGARRAPVPHFGELICVARSRC</sequence>
<gene>
    <name evidence="2" type="ORF">SAMN05421548_14628</name>
</gene>
<name>A0A1G7CLY7_9BURK</name>
<organism evidence="2 3">
    <name type="scientific">Paraburkholderia lycopersici</name>
    <dbReference type="NCBI Taxonomy" id="416944"/>
    <lineage>
        <taxon>Bacteria</taxon>
        <taxon>Pseudomonadati</taxon>
        <taxon>Pseudomonadota</taxon>
        <taxon>Betaproteobacteria</taxon>
        <taxon>Burkholderiales</taxon>
        <taxon>Burkholderiaceae</taxon>
        <taxon>Paraburkholderia</taxon>
    </lineage>
</organism>
<feature type="compositionally biased region" description="Basic and acidic residues" evidence="1">
    <location>
        <begin position="1"/>
        <end position="20"/>
    </location>
</feature>
<keyword evidence="3" id="KW-1185">Reference proteome</keyword>
<dbReference type="STRING" id="416944.SAMN05421548_14628"/>
<proteinExistence type="predicted"/>
<protein>
    <submittedName>
        <fullName evidence="2">Uncharacterized protein</fullName>
    </submittedName>
</protein>
<evidence type="ECO:0000256" key="1">
    <source>
        <dbReference type="SAM" id="MobiDB-lite"/>
    </source>
</evidence>
<dbReference type="Proteomes" id="UP000198908">
    <property type="component" value="Unassembled WGS sequence"/>
</dbReference>
<dbReference type="EMBL" id="FMYQ01000046">
    <property type="protein sequence ID" value="SDE40347.1"/>
    <property type="molecule type" value="Genomic_DNA"/>
</dbReference>
<reference evidence="3" key="1">
    <citation type="submission" date="2016-09" db="EMBL/GenBank/DDBJ databases">
        <authorList>
            <person name="Varghese N."/>
            <person name="Submissions S."/>
        </authorList>
    </citation>
    <scope>NUCLEOTIDE SEQUENCE [LARGE SCALE GENOMIC DNA]</scope>
    <source>
        <strain evidence="3">TNe-862</strain>
    </source>
</reference>
<evidence type="ECO:0000313" key="2">
    <source>
        <dbReference type="EMBL" id="SDE40347.1"/>
    </source>
</evidence>
<dbReference type="AlphaFoldDB" id="A0A1G7CLY7"/>
<feature type="region of interest" description="Disordered" evidence="1">
    <location>
        <begin position="1"/>
        <end position="43"/>
    </location>
</feature>
<accession>A0A1G7CLY7</accession>
<evidence type="ECO:0000313" key="3">
    <source>
        <dbReference type="Proteomes" id="UP000198908"/>
    </source>
</evidence>